<gene>
    <name evidence="2" type="ORF">Q9S78_01620</name>
</gene>
<dbReference type="Gene3D" id="1.25.40.10">
    <property type="entry name" value="Tetratricopeptide repeat domain"/>
    <property type="match status" value="1"/>
</dbReference>
<dbReference type="EMBL" id="JAUZVT010000001">
    <property type="protein sequence ID" value="MDT3329358.1"/>
    <property type="molecule type" value="Genomic_DNA"/>
</dbReference>
<organism evidence="2 3">
    <name type="scientific">Microbacterium aquilitoris</name>
    <dbReference type="NCBI Taxonomy" id="3067307"/>
    <lineage>
        <taxon>Bacteria</taxon>
        <taxon>Bacillati</taxon>
        <taxon>Actinomycetota</taxon>
        <taxon>Actinomycetes</taxon>
        <taxon>Micrococcales</taxon>
        <taxon>Microbacteriaceae</taxon>
        <taxon>Microbacterium</taxon>
    </lineage>
</organism>
<dbReference type="Proteomes" id="UP001262835">
    <property type="component" value="Unassembled WGS sequence"/>
</dbReference>
<dbReference type="Pfam" id="PF12688">
    <property type="entry name" value="TPR_5"/>
    <property type="match status" value="1"/>
</dbReference>
<accession>A0ABU3GF89</accession>
<dbReference type="SUPFAM" id="SSF48452">
    <property type="entry name" value="TPR-like"/>
    <property type="match status" value="1"/>
</dbReference>
<evidence type="ECO:0000313" key="3">
    <source>
        <dbReference type="Proteomes" id="UP001262835"/>
    </source>
</evidence>
<keyword evidence="3" id="KW-1185">Reference proteome</keyword>
<name>A0ABU3GF89_9MICO</name>
<evidence type="ECO:0000259" key="1">
    <source>
        <dbReference type="Pfam" id="PF12688"/>
    </source>
</evidence>
<evidence type="ECO:0000313" key="2">
    <source>
        <dbReference type="EMBL" id="MDT3329358.1"/>
    </source>
</evidence>
<reference evidence="2 3" key="1">
    <citation type="submission" date="2023-08" db="EMBL/GenBank/DDBJ databases">
        <title>Microbacterium aquilitoris sp. nov. and Microbacterium gwkjibeachense sp. nov., isolated from beach.</title>
        <authorList>
            <person name="Lee S.D."/>
            <person name="Yang H."/>
            <person name="Kim I."/>
        </authorList>
    </citation>
    <scope>NUCLEOTIDE SEQUENCE [LARGE SCALE GENOMIC DNA]</scope>
    <source>
        <strain evidence="2 3">KSW-18</strain>
    </source>
</reference>
<dbReference type="InterPro" id="IPR011990">
    <property type="entry name" value="TPR-like_helical_dom_sf"/>
</dbReference>
<dbReference type="RefSeq" id="WP_311868461.1">
    <property type="nucleotide sequence ID" value="NZ_JAUZVT010000001.1"/>
</dbReference>
<protein>
    <submittedName>
        <fullName evidence="2">Tetratricopeptide repeat protein</fullName>
    </submittedName>
</protein>
<sequence length="170" mass="18229">MTDAVYAELDRLLAARDRDDMAPTLAALKVIYDEHPTDARVLYEYAGAHDTAGQEEAAAELYEQALAAGLEGDVRRRCLLQYGSTLRNLGRFDESLALFAGARTEFPDAASLAVFEAITLHAAGHVHAALGSLLDVIAHHVDSPELERYKPAIRGNAANLRDLGAGESAG</sequence>
<proteinExistence type="predicted"/>
<comment type="caution">
    <text evidence="2">The sequence shown here is derived from an EMBL/GenBank/DDBJ whole genome shotgun (WGS) entry which is preliminary data.</text>
</comment>
<feature type="domain" description="Tetratrico peptide repeat group 5" evidence="1">
    <location>
        <begin position="41"/>
        <end position="157"/>
    </location>
</feature>
<dbReference type="InterPro" id="IPR041656">
    <property type="entry name" value="TPR_5"/>
</dbReference>